<evidence type="ECO:0000256" key="2">
    <source>
        <dbReference type="ARBA" id="ARBA00022448"/>
    </source>
</evidence>
<reference evidence="4" key="1">
    <citation type="submission" date="2020-08" db="EMBL/GenBank/DDBJ databases">
        <title>Genome public.</title>
        <authorList>
            <person name="Liu C."/>
            <person name="Sun Q."/>
        </authorList>
    </citation>
    <scope>NUCLEOTIDE SEQUENCE</scope>
    <source>
        <strain evidence="4">NSJ-64</strain>
    </source>
</reference>
<evidence type="ECO:0000256" key="1">
    <source>
        <dbReference type="ARBA" id="ARBA00010148"/>
    </source>
</evidence>
<gene>
    <name evidence="4" type="ORF">H8705_00675</name>
</gene>
<dbReference type="GO" id="GO:0046961">
    <property type="term" value="F:proton-transporting ATPase activity, rotational mechanism"/>
    <property type="evidence" value="ECO:0007669"/>
    <property type="project" value="InterPro"/>
</dbReference>
<evidence type="ECO:0000313" key="4">
    <source>
        <dbReference type="EMBL" id="MBC8584097.1"/>
    </source>
</evidence>
<dbReference type="InterPro" id="IPR008218">
    <property type="entry name" value="ATPase_V1-cplx_f_g_su"/>
</dbReference>
<dbReference type="AlphaFoldDB" id="A0A926IBH2"/>
<dbReference type="InterPro" id="IPR036906">
    <property type="entry name" value="ATPase_V1_fsu_sf"/>
</dbReference>
<evidence type="ECO:0000313" key="5">
    <source>
        <dbReference type="Proteomes" id="UP000623678"/>
    </source>
</evidence>
<accession>A0A926IBH2</accession>
<sequence>MKYFLISDNVDTSVGMRLAGITGVVVHTAQEVRQQLEKACADEEIGVVLMTHKLIKLCPDLVYDIKLNYKRPLIVEVADRHGEGQLSDSLTRYVRESIGIKI</sequence>
<dbReference type="EMBL" id="JACRTD010000001">
    <property type="protein sequence ID" value="MBC8584097.1"/>
    <property type="molecule type" value="Genomic_DNA"/>
</dbReference>
<dbReference type="RefSeq" id="WP_262393951.1">
    <property type="nucleotide sequence ID" value="NZ_JACRTD010000001.1"/>
</dbReference>
<keyword evidence="3" id="KW-0406">Ion transport</keyword>
<comment type="caution">
    <text evidence="4">The sequence shown here is derived from an EMBL/GenBank/DDBJ whole genome shotgun (WGS) entry which is preliminary data.</text>
</comment>
<organism evidence="4 5">
    <name type="scientific">Youxingia wuxianensis</name>
    <dbReference type="NCBI Taxonomy" id="2763678"/>
    <lineage>
        <taxon>Bacteria</taxon>
        <taxon>Bacillati</taxon>
        <taxon>Bacillota</taxon>
        <taxon>Clostridia</taxon>
        <taxon>Eubacteriales</taxon>
        <taxon>Oscillospiraceae</taxon>
        <taxon>Youxingia</taxon>
    </lineage>
</organism>
<name>A0A926IBH2_9FIRM</name>
<dbReference type="Pfam" id="PF01990">
    <property type="entry name" value="ATP-synt_F"/>
    <property type="match status" value="1"/>
</dbReference>
<dbReference type="Proteomes" id="UP000623678">
    <property type="component" value="Unassembled WGS sequence"/>
</dbReference>
<keyword evidence="5" id="KW-1185">Reference proteome</keyword>
<proteinExistence type="inferred from homology"/>
<dbReference type="SUPFAM" id="SSF159468">
    <property type="entry name" value="AtpF-like"/>
    <property type="match status" value="1"/>
</dbReference>
<protein>
    <submittedName>
        <fullName evidence="4">V-type ATP synthase subunit F</fullName>
    </submittedName>
</protein>
<keyword evidence="2" id="KW-0813">Transport</keyword>
<evidence type="ECO:0000256" key="3">
    <source>
        <dbReference type="ARBA" id="ARBA00023065"/>
    </source>
</evidence>
<comment type="similarity">
    <text evidence="1">Belongs to the V-ATPase F subunit family.</text>
</comment>
<dbReference type="Gene3D" id="3.40.50.10580">
    <property type="entry name" value="ATPase, V1 complex, subunit F"/>
    <property type="match status" value="1"/>
</dbReference>